<dbReference type="GO" id="GO:0003723">
    <property type="term" value="F:RNA binding"/>
    <property type="evidence" value="ECO:0007669"/>
    <property type="project" value="UniProtKB-KW"/>
</dbReference>
<keyword evidence="5" id="KW-0269">Exonuclease</keyword>
<evidence type="ECO:0000256" key="4">
    <source>
        <dbReference type="ARBA" id="ARBA00022833"/>
    </source>
</evidence>
<evidence type="ECO:0000256" key="1">
    <source>
        <dbReference type="ARBA" id="ARBA00022722"/>
    </source>
</evidence>
<gene>
    <name evidence="8" type="ORF">BAL341_3269</name>
</gene>
<dbReference type="Pfam" id="PF22505">
    <property type="entry name" value="RNase_J_b_CASP"/>
    <property type="match status" value="1"/>
</dbReference>
<keyword evidence="2" id="KW-0479">Metal-binding</keyword>
<keyword evidence="3" id="KW-0378">Hydrolase</keyword>
<dbReference type="CDD" id="cd07714">
    <property type="entry name" value="RNaseJ_MBL-fold"/>
    <property type="match status" value="1"/>
</dbReference>
<dbReference type="PANTHER" id="PTHR43694">
    <property type="entry name" value="RIBONUCLEASE J"/>
    <property type="match status" value="1"/>
</dbReference>
<keyword evidence="4" id="KW-0862">Zinc</keyword>
<accession>A0A486XW80</accession>
<dbReference type="GO" id="GO:0004527">
    <property type="term" value="F:exonuclease activity"/>
    <property type="evidence" value="ECO:0007669"/>
    <property type="project" value="UniProtKB-KW"/>
</dbReference>
<evidence type="ECO:0000256" key="2">
    <source>
        <dbReference type="ARBA" id="ARBA00022723"/>
    </source>
</evidence>
<reference evidence="8" key="1">
    <citation type="submission" date="2019-04" db="EMBL/GenBank/DDBJ databases">
        <authorList>
            <person name="Brambilla D."/>
        </authorList>
    </citation>
    <scope>NUCLEOTIDE SEQUENCE</scope>
    <source>
        <strain evidence="8">BAL1</strain>
    </source>
</reference>
<dbReference type="AlphaFoldDB" id="A0A486XW80"/>
<dbReference type="PANTHER" id="PTHR43694:SF1">
    <property type="entry name" value="RIBONUCLEASE J"/>
    <property type="match status" value="1"/>
</dbReference>
<sequence length="454" mass="48719">MPGINDLWFLPLGGTGEIGMNLNLYGHAGRWLMVDCGVTFNSPLSPLQQSSGIAAVPKADVLAADPSFICAQRENLCGIVITHAHEDHIGALPQLWPRFNCPVYTTAFTAEILRRKLAGSGLLDKMPIIEVQSGATVNIGPFSLNWLAITHSIPEPHALLISTAAGTVFHTADWKIDEQPITGRAFKAAPFKRLAQQNITAMVCDSTNALREGFSVSETACADALLQVVKAATGRVVVSGFSSNVGRLISLARIAAKTGRYLALLGRSLNNMVGAARATGYWPDDLPLADAEHVGYLPRHEVLVIATGSQGEPRAALNRLADDSHPQLLLERGDLVVFSSIIIPGNEMLISRLVDKFNARNIHTLQSHDTELPIHVSGHPCRGELDLLYRWVQPKIAVPVHGEAAHIAANADVARAAGVPQQLSGLNGDLFVLAPKPRLWPGFAKTGRIAISSH</sequence>
<dbReference type="InterPro" id="IPR011108">
    <property type="entry name" value="RMMBL"/>
</dbReference>
<dbReference type="InterPro" id="IPR055132">
    <property type="entry name" value="RNase_J_b_CASP"/>
</dbReference>
<dbReference type="GO" id="GO:0046872">
    <property type="term" value="F:metal ion binding"/>
    <property type="evidence" value="ECO:0007669"/>
    <property type="project" value="UniProtKB-KW"/>
</dbReference>
<dbReference type="Pfam" id="PF07521">
    <property type="entry name" value="RMMBL"/>
    <property type="match status" value="1"/>
</dbReference>
<dbReference type="InterPro" id="IPR042173">
    <property type="entry name" value="RNase_J_2"/>
</dbReference>
<protein>
    <submittedName>
        <fullName evidence="8">Metallo-beta-lactamase family protein, RNA-specific</fullName>
    </submittedName>
</protein>
<dbReference type="Gene3D" id="3.60.15.10">
    <property type="entry name" value="Ribonuclease Z/Hydroxyacylglutathione hydrolase-like"/>
    <property type="match status" value="1"/>
</dbReference>
<dbReference type="Pfam" id="PF00753">
    <property type="entry name" value="Lactamase_B"/>
    <property type="match status" value="1"/>
</dbReference>
<dbReference type="SMART" id="SM00849">
    <property type="entry name" value="Lactamase_B"/>
    <property type="match status" value="1"/>
</dbReference>
<organism evidence="8">
    <name type="scientific">Rheinheimera sp. BAL341</name>
    <dbReference type="NCBI Taxonomy" id="1708203"/>
    <lineage>
        <taxon>Bacteria</taxon>
        <taxon>Pseudomonadati</taxon>
        <taxon>Pseudomonadota</taxon>
        <taxon>Gammaproteobacteria</taxon>
        <taxon>Chromatiales</taxon>
        <taxon>Chromatiaceae</taxon>
        <taxon>Rheinheimera</taxon>
    </lineage>
</organism>
<proteinExistence type="predicted"/>
<evidence type="ECO:0000256" key="3">
    <source>
        <dbReference type="ARBA" id="ARBA00022801"/>
    </source>
</evidence>
<dbReference type="EMBL" id="CAAJGR010000025">
    <property type="protein sequence ID" value="VHO06234.1"/>
    <property type="molecule type" value="Genomic_DNA"/>
</dbReference>
<evidence type="ECO:0000313" key="8">
    <source>
        <dbReference type="EMBL" id="VHO06234.1"/>
    </source>
</evidence>
<dbReference type="InterPro" id="IPR001279">
    <property type="entry name" value="Metallo-B-lactamas"/>
</dbReference>
<name>A0A486XW80_9GAMM</name>
<evidence type="ECO:0000256" key="5">
    <source>
        <dbReference type="ARBA" id="ARBA00022839"/>
    </source>
</evidence>
<keyword evidence="1" id="KW-0540">Nuclease</keyword>
<evidence type="ECO:0000259" key="7">
    <source>
        <dbReference type="SMART" id="SM00849"/>
    </source>
</evidence>
<evidence type="ECO:0000256" key="6">
    <source>
        <dbReference type="ARBA" id="ARBA00022884"/>
    </source>
</evidence>
<keyword evidence="6" id="KW-0694">RNA-binding</keyword>
<dbReference type="SUPFAM" id="SSF56281">
    <property type="entry name" value="Metallo-hydrolase/oxidoreductase"/>
    <property type="match status" value="1"/>
</dbReference>
<dbReference type="InterPro" id="IPR036866">
    <property type="entry name" value="RibonucZ/Hydroxyglut_hydro"/>
</dbReference>
<dbReference type="Gene3D" id="3.40.50.10710">
    <property type="entry name" value="Metallo-hydrolase/oxidoreductase"/>
    <property type="match status" value="1"/>
</dbReference>
<feature type="domain" description="Metallo-beta-lactamase" evidence="7">
    <location>
        <begin position="19"/>
        <end position="225"/>
    </location>
</feature>